<keyword evidence="2" id="KW-1185">Reference proteome</keyword>
<dbReference type="SUPFAM" id="SSF52540">
    <property type="entry name" value="P-loop containing nucleoside triphosphate hydrolases"/>
    <property type="match status" value="1"/>
</dbReference>
<protein>
    <submittedName>
        <fullName evidence="1">Uncharacterized protein</fullName>
    </submittedName>
</protein>
<sequence length="313" mass="34133">MQQILENHPLLASSSCSLSSVHTIPTPTLERLLYVLEDIFPQFAEQGLHSASPVKLLIIDALAELFHTSSKTSTCTLVERSKGIAEIAHRLHAAANKYSIAVVVLNEVVDVIERGMSHEPGELSYSEQSRWFSRADTLPGENLKEATLGLTWANQINARIFLTRTGRRRYLEGLPGQTSGGIMKSSTTAEDEPTLIRRLSVVFSSVSLQASCDYLVTIAGVSVVPGSFQALKPPLNGIPSPKALTSEQTTLRADIGPHLPQQQELAPLDVGLMTANEDNLEASAGQANDSDEWDEYLGEWEFHDLPPSLYEGS</sequence>
<dbReference type="PANTHER" id="PTHR46487">
    <property type="entry name" value="DNA REPAIR PROTEIN XRCC3"/>
    <property type="match status" value="1"/>
</dbReference>
<dbReference type="KEGG" id="cput:CONPUDRAFT_118007"/>
<dbReference type="GO" id="GO:0071140">
    <property type="term" value="P:resolution of mitotic recombination intermediates"/>
    <property type="evidence" value="ECO:0007669"/>
    <property type="project" value="TreeGrafter"/>
</dbReference>
<dbReference type="GO" id="GO:0000722">
    <property type="term" value="P:telomere maintenance via recombination"/>
    <property type="evidence" value="ECO:0007669"/>
    <property type="project" value="TreeGrafter"/>
</dbReference>
<dbReference type="Gene3D" id="3.40.50.300">
    <property type="entry name" value="P-loop containing nucleotide triphosphate hydrolases"/>
    <property type="match status" value="1"/>
</dbReference>
<accession>A0A5M3N1K1</accession>
<dbReference type="EMBL" id="JH711574">
    <property type="protein sequence ID" value="EIW85272.1"/>
    <property type="molecule type" value="Genomic_DNA"/>
</dbReference>
<dbReference type="AlphaFoldDB" id="A0A5M3N1K1"/>
<name>A0A5M3N1K1_CONPW</name>
<dbReference type="GO" id="GO:0090656">
    <property type="term" value="P:t-circle formation"/>
    <property type="evidence" value="ECO:0007669"/>
    <property type="project" value="TreeGrafter"/>
</dbReference>
<proteinExistence type="predicted"/>
<evidence type="ECO:0000313" key="2">
    <source>
        <dbReference type="Proteomes" id="UP000053558"/>
    </source>
</evidence>
<dbReference type="InterPro" id="IPR027417">
    <property type="entry name" value="P-loop_NTPase"/>
</dbReference>
<comment type="caution">
    <text evidence="1">The sequence shown here is derived from an EMBL/GenBank/DDBJ whole genome shotgun (WGS) entry which is preliminary data.</text>
</comment>
<gene>
    <name evidence="1" type="ORF">CONPUDRAFT_118007</name>
</gene>
<dbReference type="Proteomes" id="UP000053558">
    <property type="component" value="Unassembled WGS sequence"/>
</dbReference>
<dbReference type="GeneID" id="19199354"/>
<dbReference type="RefSeq" id="XP_007764809.1">
    <property type="nucleotide sequence ID" value="XM_007766619.1"/>
</dbReference>
<dbReference type="OrthoDB" id="1861185at2759"/>
<dbReference type="GO" id="GO:0005657">
    <property type="term" value="C:replication fork"/>
    <property type="evidence" value="ECO:0007669"/>
    <property type="project" value="TreeGrafter"/>
</dbReference>
<organism evidence="1 2">
    <name type="scientific">Coniophora puteana (strain RWD-64-598)</name>
    <name type="common">Brown rot fungus</name>
    <dbReference type="NCBI Taxonomy" id="741705"/>
    <lineage>
        <taxon>Eukaryota</taxon>
        <taxon>Fungi</taxon>
        <taxon>Dikarya</taxon>
        <taxon>Basidiomycota</taxon>
        <taxon>Agaricomycotina</taxon>
        <taxon>Agaricomycetes</taxon>
        <taxon>Agaricomycetidae</taxon>
        <taxon>Boletales</taxon>
        <taxon>Coniophorineae</taxon>
        <taxon>Coniophoraceae</taxon>
        <taxon>Coniophora</taxon>
    </lineage>
</organism>
<dbReference type="PANTHER" id="PTHR46487:SF1">
    <property type="entry name" value="DNA REPAIR PROTEIN XRCC3"/>
    <property type="match status" value="1"/>
</dbReference>
<dbReference type="GO" id="GO:0033065">
    <property type="term" value="C:Rad51C-XRCC3 complex"/>
    <property type="evidence" value="ECO:0007669"/>
    <property type="project" value="TreeGrafter"/>
</dbReference>
<dbReference type="GO" id="GO:0045003">
    <property type="term" value="P:double-strand break repair via synthesis-dependent strand annealing"/>
    <property type="evidence" value="ECO:0007669"/>
    <property type="project" value="TreeGrafter"/>
</dbReference>
<dbReference type="GO" id="GO:0000400">
    <property type="term" value="F:four-way junction DNA binding"/>
    <property type="evidence" value="ECO:0007669"/>
    <property type="project" value="TreeGrafter"/>
</dbReference>
<evidence type="ECO:0000313" key="1">
    <source>
        <dbReference type="EMBL" id="EIW85272.1"/>
    </source>
</evidence>
<reference evidence="2" key="1">
    <citation type="journal article" date="2012" name="Science">
        <title>The Paleozoic origin of enzymatic lignin decomposition reconstructed from 31 fungal genomes.</title>
        <authorList>
            <person name="Floudas D."/>
            <person name="Binder M."/>
            <person name="Riley R."/>
            <person name="Barry K."/>
            <person name="Blanchette R.A."/>
            <person name="Henrissat B."/>
            <person name="Martinez A.T."/>
            <person name="Otillar R."/>
            <person name="Spatafora J.W."/>
            <person name="Yadav J.S."/>
            <person name="Aerts A."/>
            <person name="Benoit I."/>
            <person name="Boyd A."/>
            <person name="Carlson A."/>
            <person name="Copeland A."/>
            <person name="Coutinho P.M."/>
            <person name="de Vries R.P."/>
            <person name="Ferreira P."/>
            <person name="Findley K."/>
            <person name="Foster B."/>
            <person name="Gaskell J."/>
            <person name="Glotzer D."/>
            <person name="Gorecki P."/>
            <person name="Heitman J."/>
            <person name="Hesse C."/>
            <person name="Hori C."/>
            <person name="Igarashi K."/>
            <person name="Jurgens J.A."/>
            <person name="Kallen N."/>
            <person name="Kersten P."/>
            <person name="Kohler A."/>
            <person name="Kuees U."/>
            <person name="Kumar T.K.A."/>
            <person name="Kuo A."/>
            <person name="LaButti K."/>
            <person name="Larrondo L.F."/>
            <person name="Lindquist E."/>
            <person name="Ling A."/>
            <person name="Lombard V."/>
            <person name="Lucas S."/>
            <person name="Lundell T."/>
            <person name="Martin R."/>
            <person name="McLaughlin D.J."/>
            <person name="Morgenstern I."/>
            <person name="Morin E."/>
            <person name="Murat C."/>
            <person name="Nagy L.G."/>
            <person name="Nolan M."/>
            <person name="Ohm R.A."/>
            <person name="Patyshakuliyeva A."/>
            <person name="Rokas A."/>
            <person name="Ruiz-Duenas F.J."/>
            <person name="Sabat G."/>
            <person name="Salamov A."/>
            <person name="Samejima M."/>
            <person name="Schmutz J."/>
            <person name="Slot J.C."/>
            <person name="St John F."/>
            <person name="Stenlid J."/>
            <person name="Sun H."/>
            <person name="Sun S."/>
            <person name="Syed K."/>
            <person name="Tsang A."/>
            <person name="Wiebenga A."/>
            <person name="Young D."/>
            <person name="Pisabarro A."/>
            <person name="Eastwood D.C."/>
            <person name="Martin F."/>
            <person name="Cullen D."/>
            <person name="Grigoriev I.V."/>
            <person name="Hibbett D.S."/>
        </authorList>
    </citation>
    <scope>NUCLEOTIDE SEQUENCE [LARGE SCALE GENOMIC DNA]</scope>
    <source>
        <strain evidence="2">RWD-64-598 SS2</strain>
    </source>
</reference>
<dbReference type="OMA" id="ACYISTR"/>